<gene>
    <name evidence="2" type="ordered locus">Os11g0417016</name>
    <name evidence="2" type="ORF">OSNPB_110417016</name>
</gene>
<dbReference type="EMBL" id="AP014967">
    <property type="protein sequence ID" value="BAT13765.1"/>
    <property type="molecule type" value="Genomic_DNA"/>
</dbReference>
<accession>A0A0P0Y1V7</accession>
<proteinExistence type="predicted"/>
<feature type="region of interest" description="Disordered" evidence="1">
    <location>
        <begin position="54"/>
        <end position="85"/>
    </location>
</feature>
<evidence type="ECO:0000313" key="2">
    <source>
        <dbReference type="EMBL" id="BAT13765.1"/>
    </source>
</evidence>
<name>A0A0P0Y1V7_ORYSJ</name>
<dbReference type="InParanoid" id="A0A0P0Y1V7"/>
<reference evidence="2 3" key="2">
    <citation type="journal article" date="2013" name="Plant Cell Physiol.">
        <title>Rice Annotation Project Database (RAP-DB): an integrative and interactive database for rice genomics.</title>
        <authorList>
            <person name="Sakai H."/>
            <person name="Lee S.S."/>
            <person name="Tanaka T."/>
            <person name="Numa H."/>
            <person name="Kim J."/>
            <person name="Kawahara Y."/>
            <person name="Wakimoto H."/>
            <person name="Yang C.C."/>
            <person name="Iwamoto M."/>
            <person name="Abe T."/>
            <person name="Yamada Y."/>
            <person name="Muto A."/>
            <person name="Inokuchi H."/>
            <person name="Ikemura T."/>
            <person name="Matsumoto T."/>
            <person name="Sasaki T."/>
            <person name="Itoh T."/>
        </authorList>
    </citation>
    <scope>NUCLEOTIDE SEQUENCE [LARGE SCALE GENOMIC DNA]</scope>
    <source>
        <strain evidence="3">cv. Nipponbare</strain>
    </source>
</reference>
<protein>
    <submittedName>
        <fullName evidence="2">Os11g0417016 protein</fullName>
    </submittedName>
</protein>
<keyword evidence="3" id="KW-1185">Reference proteome</keyword>
<reference evidence="3" key="1">
    <citation type="journal article" date="2005" name="Nature">
        <title>The map-based sequence of the rice genome.</title>
        <authorList>
            <consortium name="International rice genome sequencing project (IRGSP)"/>
            <person name="Matsumoto T."/>
            <person name="Wu J."/>
            <person name="Kanamori H."/>
            <person name="Katayose Y."/>
            <person name="Fujisawa M."/>
            <person name="Namiki N."/>
            <person name="Mizuno H."/>
            <person name="Yamamoto K."/>
            <person name="Antonio B.A."/>
            <person name="Baba T."/>
            <person name="Sakata K."/>
            <person name="Nagamura Y."/>
            <person name="Aoki H."/>
            <person name="Arikawa K."/>
            <person name="Arita K."/>
            <person name="Bito T."/>
            <person name="Chiden Y."/>
            <person name="Fujitsuka N."/>
            <person name="Fukunaka R."/>
            <person name="Hamada M."/>
            <person name="Harada C."/>
            <person name="Hayashi A."/>
            <person name="Hijishita S."/>
            <person name="Honda M."/>
            <person name="Hosokawa S."/>
            <person name="Ichikawa Y."/>
            <person name="Idonuma A."/>
            <person name="Iijima M."/>
            <person name="Ikeda M."/>
            <person name="Ikeno M."/>
            <person name="Ito K."/>
            <person name="Ito S."/>
            <person name="Ito T."/>
            <person name="Ito Y."/>
            <person name="Ito Y."/>
            <person name="Iwabuchi A."/>
            <person name="Kamiya K."/>
            <person name="Karasawa W."/>
            <person name="Kurita K."/>
            <person name="Katagiri S."/>
            <person name="Kikuta A."/>
            <person name="Kobayashi H."/>
            <person name="Kobayashi N."/>
            <person name="Machita K."/>
            <person name="Maehara T."/>
            <person name="Masukawa M."/>
            <person name="Mizubayashi T."/>
            <person name="Mukai Y."/>
            <person name="Nagasaki H."/>
            <person name="Nagata Y."/>
            <person name="Naito S."/>
            <person name="Nakashima M."/>
            <person name="Nakama Y."/>
            <person name="Nakamichi Y."/>
            <person name="Nakamura M."/>
            <person name="Meguro A."/>
            <person name="Negishi M."/>
            <person name="Ohta I."/>
            <person name="Ohta T."/>
            <person name="Okamoto M."/>
            <person name="Ono N."/>
            <person name="Saji S."/>
            <person name="Sakaguchi M."/>
            <person name="Sakai K."/>
            <person name="Shibata M."/>
            <person name="Shimokawa T."/>
            <person name="Song J."/>
            <person name="Takazaki Y."/>
            <person name="Terasawa K."/>
            <person name="Tsugane M."/>
            <person name="Tsuji K."/>
            <person name="Ueda S."/>
            <person name="Waki K."/>
            <person name="Yamagata H."/>
            <person name="Yamamoto M."/>
            <person name="Yamamoto S."/>
            <person name="Yamane H."/>
            <person name="Yoshiki S."/>
            <person name="Yoshihara R."/>
            <person name="Yukawa K."/>
            <person name="Zhong H."/>
            <person name="Yano M."/>
            <person name="Yuan Q."/>
            <person name="Ouyang S."/>
            <person name="Liu J."/>
            <person name="Jones K.M."/>
            <person name="Gansberger K."/>
            <person name="Moffat K."/>
            <person name="Hill J."/>
            <person name="Bera J."/>
            <person name="Fadrosh D."/>
            <person name="Jin S."/>
            <person name="Johri S."/>
            <person name="Kim M."/>
            <person name="Overton L."/>
            <person name="Reardon M."/>
            <person name="Tsitrin T."/>
            <person name="Vuong H."/>
            <person name="Weaver B."/>
            <person name="Ciecko A."/>
            <person name="Tallon L."/>
            <person name="Jackson J."/>
            <person name="Pai G."/>
            <person name="Aken S.V."/>
            <person name="Utterback T."/>
            <person name="Reidmuller S."/>
            <person name="Feldblyum T."/>
            <person name="Hsiao J."/>
            <person name="Zismann V."/>
            <person name="Iobst S."/>
            <person name="de Vazeille A.R."/>
            <person name="Buell C.R."/>
            <person name="Ying K."/>
            <person name="Li Y."/>
            <person name="Lu T."/>
            <person name="Huang Y."/>
            <person name="Zhao Q."/>
            <person name="Feng Q."/>
            <person name="Zhang L."/>
            <person name="Zhu J."/>
            <person name="Weng Q."/>
            <person name="Mu J."/>
            <person name="Lu Y."/>
            <person name="Fan D."/>
            <person name="Liu Y."/>
            <person name="Guan J."/>
            <person name="Zhang Y."/>
            <person name="Yu S."/>
            <person name="Liu X."/>
            <person name="Zhang Y."/>
            <person name="Hong G."/>
            <person name="Han B."/>
            <person name="Choisne N."/>
            <person name="Demange N."/>
            <person name="Orjeda G."/>
            <person name="Samain S."/>
            <person name="Cattolico L."/>
            <person name="Pelletier E."/>
            <person name="Couloux A."/>
            <person name="Segurens B."/>
            <person name="Wincker P."/>
            <person name="D'Hont A."/>
            <person name="Scarpelli C."/>
            <person name="Weissenbach J."/>
            <person name="Salanoubat M."/>
            <person name="Quetier F."/>
            <person name="Yu Y."/>
            <person name="Kim H.R."/>
            <person name="Rambo T."/>
            <person name="Currie J."/>
            <person name="Collura K."/>
            <person name="Luo M."/>
            <person name="Yang T."/>
            <person name="Ammiraju J.S.S."/>
            <person name="Engler F."/>
            <person name="Soderlund C."/>
            <person name="Wing R.A."/>
            <person name="Palmer L.E."/>
            <person name="de la Bastide M."/>
            <person name="Spiegel L."/>
            <person name="Nascimento L."/>
            <person name="Zutavern T."/>
            <person name="O'Shaughnessy A."/>
            <person name="Dike S."/>
            <person name="Dedhia N."/>
            <person name="Preston R."/>
            <person name="Balija V."/>
            <person name="McCombie W.R."/>
            <person name="Chow T."/>
            <person name="Chen H."/>
            <person name="Chung M."/>
            <person name="Chen C."/>
            <person name="Shaw J."/>
            <person name="Wu H."/>
            <person name="Hsiao K."/>
            <person name="Chao Y."/>
            <person name="Chu M."/>
            <person name="Cheng C."/>
            <person name="Hour A."/>
            <person name="Lee P."/>
            <person name="Lin S."/>
            <person name="Lin Y."/>
            <person name="Liou J."/>
            <person name="Liu S."/>
            <person name="Hsing Y."/>
            <person name="Raghuvanshi S."/>
            <person name="Mohanty A."/>
            <person name="Bharti A.K."/>
            <person name="Gaur A."/>
            <person name="Gupta V."/>
            <person name="Kumar D."/>
            <person name="Ravi V."/>
            <person name="Vij S."/>
            <person name="Kapur A."/>
            <person name="Khurana P."/>
            <person name="Khurana P."/>
            <person name="Khurana J.P."/>
            <person name="Tyagi A.K."/>
            <person name="Gaikwad K."/>
            <person name="Singh A."/>
            <person name="Dalal V."/>
            <person name="Srivastava S."/>
            <person name="Dixit A."/>
            <person name="Pal A.K."/>
            <person name="Ghazi I.A."/>
            <person name="Yadav M."/>
            <person name="Pandit A."/>
            <person name="Bhargava A."/>
            <person name="Sureshbabu K."/>
            <person name="Batra K."/>
            <person name="Sharma T.R."/>
            <person name="Mohapatra T."/>
            <person name="Singh N.K."/>
            <person name="Messing J."/>
            <person name="Nelson A.B."/>
            <person name="Fuks G."/>
            <person name="Kavchok S."/>
            <person name="Keizer G."/>
            <person name="Linton E."/>
            <person name="Llaca V."/>
            <person name="Song R."/>
            <person name="Tanyolac B."/>
            <person name="Young S."/>
            <person name="Ho-Il K."/>
            <person name="Hahn J.H."/>
            <person name="Sangsakoo G."/>
            <person name="Vanavichit A."/>
            <person name="de Mattos Luiz.A.T."/>
            <person name="Zimmer P.D."/>
            <person name="Malone G."/>
            <person name="Dellagostin O."/>
            <person name="de Oliveira A.C."/>
            <person name="Bevan M."/>
            <person name="Bancroft I."/>
            <person name="Minx P."/>
            <person name="Cordum H."/>
            <person name="Wilson R."/>
            <person name="Cheng Z."/>
            <person name="Jin W."/>
            <person name="Jiang J."/>
            <person name="Leong S.A."/>
            <person name="Iwama H."/>
            <person name="Gojobori T."/>
            <person name="Itoh T."/>
            <person name="Niimura Y."/>
            <person name="Fujii Y."/>
            <person name="Habara T."/>
            <person name="Sakai H."/>
            <person name="Sato Y."/>
            <person name="Wilson G."/>
            <person name="Kumar K."/>
            <person name="McCouch S."/>
            <person name="Juretic N."/>
            <person name="Hoen D."/>
            <person name="Wright S."/>
            <person name="Bruskiewich R."/>
            <person name="Bureau T."/>
            <person name="Miyao A."/>
            <person name="Hirochika H."/>
            <person name="Nishikawa T."/>
            <person name="Kadowaki K."/>
            <person name="Sugiura M."/>
            <person name="Burr B."/>
            <person name="Sasaki T."/>
        </authorList>
    </citation>
    <scope>NUCLEOTIDE SEQUENCE [LARGE SCALE GENOMIC DNA]</scope>
    <source>
        <strain evidence="3">cv. Nipponbare</strain>
    </source>
</reference>
<organism evidence="2 3">
    <name type="scientific">Oryza sativa subsp. japonica</name>
    <name type="common">Rice</name>
    <dbReference type="NCBI Taxonomy" id="39947"/>
    <lineage>
        <taxon>Eukaryota</taxon>
        <taxon>Viridiplantae</taxon>
        <taxon>Streptophyta</taxon>
        <taxon>Embryophyta</taxon>
        <taxon>Tracheophyta</taxon>
        <taxon>Spermatophyta</taxon>
        <taxon>Magnoliopsida</taxon>
        <taxon>Liliopsida</taxon>
        <taxon>Poales</taxon>
        <taxon>Poaceae</taxon>
        <taxon>BOP clade</taxon>
        <taxon>Oryzoideae</taxon>
        <taxon>Oryzeae</taxon>
        <taxon>Oryzinae</taxon>
        <taxon>Oryza</taxon>
        <taxon>Oryza sativa</taxon>
    </lineage>
</organism>
<sequence length="85" mass="9735">MACEEEGGSFRWVSPEAALGDGEQLAQDQYDLSRSRALTGNRVCLGRLCRAKRERRDAGHNDDQGRAQWLPHRRRRGRPQRDEGD</sequence>
<dbReference type="Proteomes" id="UP000059680">
    <property type="component" value="Chromosome 11"/>
</dbReference>
<evidence type="ECO:0000313" key="3">
    <source>
        <dbReference type="Proteomes" id="UP000059680"/>
    </source>
</evidence>
<evidence type="ECO:0000256" key="1">
    <source>
        <dbReference type="SAM" id="MobiDB-lite"/>
    </source>
</evidence>
<dbReference type="AlphaFoldDB" id="A0A0P0Y1V7"/>
<dbReference type="PaxDb" id="39947-A0A0P0Y1V7"/>
<reference evidence="2 3" key="3">
    <citation type="journal article" date="2013" name="Rice">
        <title>Improvement of the Oryza sativa Nipponbare reference genome using next generation sequence and optical map data.</title>
        <authorList>
            <person name="Kawahara Y."/>
            <person name="de la Bastide M."/>
            <person name="Hamilton J.P."/>
            <person name="Kanamori H."/>
            <person name="McCombie W.R."/>
            <person name="Ouyang S."/>
            <person name="Schwartz D.C."/>
            <person name="Tanaka T."/>
            <person name="Wu J."/>
            <person name="Zhou S."/>
            <person name="Childs K.L."/>
            <person name="Davidson R.M."/>
            <person name="Lin H."/>
            <person name="Quesada-Ocampo L."/>
            <person name="Vaillancourt B."/>
            <person name="Sakai H."/>
            <person name="Lee S.S."/>
            <person name="Kim J."/>
            <person name="Numa H."/>
            <person name="Itoh T."/>
            <person name="Buell C.R."/>
            <person name="Matsumoto T."/>
        </authorList>
    </citation>
    <scope>NUCLEOTIDE SEQUENCE [LARGE SCALE GENOMIC DNA]</scope>
    <source>
        <strain evidence="3">cv. Nipponbare</strain>
    </source>
</reference>
<feature type="compositionally biased region" description="Basic and acidic residues" evidence="1">
    <location>
        <begin position="54"/>
        <end position="65"/>
    </location>
</feature>